<reference evidence="19 20" key="1">
    <citation type="submission" date="2016-04" db="EMBL/GenBank/DDBJ databases">
        <authorList>
            <person name="Osei Sekyere J."/>
            <person name="Sivertsen A."/>
            <person name="Pedersen A.T."/>
            <person name="Sundsfjord A."/>
        </authorList>
    </citation>
    <scope>NUCLEOTIDE SEQUENCE [LARGE SCALE GENOMIC DNA]</scope>
    <source>
        <strain evidence="19 20">ST435:939705067</strain>
    </source>
</reference>
<keyword evidence="6" id="KW-0997">Cell inner membrane</keyword>
<dbReference type="GO" id="GO:0015421">
    <property type="term" value="F:ABC-type oligopeptide transporter activity"/>
    <property type="evidence" value="ECO:0007669"/>
    <property type="project" value="TreeGrafter"/>
</dbReference>
<evidence type="ECO:0000256" key="11">
    <source>
        <dbReference type="ARBA" id="ARBA00022989"/>
    </source>
</evidence>
<dbReference type="NCBIfam" id="NF008056">
    <property type="entry name" value="PRK10790.1"/>
    <property type="match status" value="1"/>
</dbReference>
<feature type="domain" description="ABC transporter" evidence="16">
    <location>
        <begin position="341"/>
        <end position="574"/>
    </location>
</feature>
<comment type="similarity">
    <text evidence="2">Belongs to the ABC transporter superfamily. Drug exporter-2 (TC 3.A.1.117) family.</text>
</comment>
<protein>
    <recommendedName>
        <fullName evidence="14">Multidrug resistance-like ATP-binding protein MdlB</fullName>
        <ecNumber evidence="3">7.6.2.2</ecNumber>
    </recommendedName>
</protein>
<evidence type="ECO:0000256" key="8">
    <source>
        <dbReference type="ARBA" id="ARBA00022741"/>
    </source>
</evidence>
<evidence type="ECO:0000256" key="13">
    <source>
        <dbReference type="ARBA" id="ARBA00034018"/>
    </source>
</evidence>
<keyword evidence="8" id="KW-0547">Nucleotide-binding</keyword>
<dbReference type="CDD" id="cd18544">
    <property type="entry name" value="ABC_6TM_TmrA_like"/>
    <property type="match status" value="1"/>
</dbReference>
<dbReference type="PROSITE" id="PS00211">
    <property type="entry name" value="ABC_TRANSPORTER_1"/>
    <property type="match status" value="1"/>
</dbReference>
<evidence type="ECO:0000256" key="10">
    <source>
        <dbReference type="ARBA" id="ARBA00022967"/>
    </source>
</evidence>
<reference evidence="19" key="2">
    <citation type="journal article" date="2017" name="PLoS ONE">
        <title>Genomic and phenotypic characterisation of fluoroquinolone resistance mechanisms in Enterobacteriaceae in Durban, South Africa.</title>
        <authorList>
            <person name="Osei Sekyere J."/>
            <person name="Amoako D.G."/>
        </authorList>
    </citation>
    <scope>NUCLEOTIDE SEQUENCE</scope>
    <source>
        <strain evidence="19">ST435:939705067</strain>
    </source>
</reference>
<dbReference type="GO" id="GO:0008559">
    <property type="term" value="F:ABC-type xenobiotic transporter activity"/>
    <property type="evidence" value="ECO:0007669"/>
    <property type="project" value="UniProtKB-EC"/>
</dbReference>
<evidence type="ECO:0000256" key="9">
    <source>
        <dbReference type="ARBA" id="ARBA00022840"/>
    </source>
</evidence>
<evidence type="ECO:0000256" key="15">
    <source>
        <dbReference type="SAM" id="Phobius"/>
    </source>
</evidence>
<dbReference type="Pfam" id="PF00005">
    <property type="entry name" value="ABC_tran"/>
    <property type="match status" value="1"/>
</dbReference>
<sequence>MRKLGTMWPTLKRLLAYGSPWRKPLSVAVLLLWIAAIAEVSGPLLISYFIDNMVAKSYLPLGLVAGLGVAYVGLQLAAAGLHYAQSLLFNRAAVGVVQQLRTDVMDAALRQPLSEFDIQPVGQVISRVTNDTEVIRDLYVTVVATVLRSAALIGAMLVAMFSLDWRMALVAITIFPAVLIVMVIYQRYSTPIVRRVRAYLADINDGFNEVINGMSVIQQFRQQARFGERMGEASRSHYMARMQTLRLDGFLLRPLLSLFSALVLCGLLMLFGLSSNGTIEVGVLYAFISYLGRLNEPLIELTTQQSMLQQAVVAGERVFELMDRPRQAYGNDERPLQSGTIAFDNVSFAYREDRLVLQDITLDVPSRGFVALVGHTGSGKSTLASLLMGYYPVTHGEIRLDGRPLASLSHTVLRKGVAMVQQDPVVLADTFYANVTLGRDYSQEQVWDVLEKVQLAELARGFSDGINTKLGEQGNNLSVGQKQLLALARVLIETPQILILDEATASIDSGTEQAIQQALAAVRDHTTLVVIAHRLSTIVDADTILVLHRGQAVERGTHRELLEAKGRYWQMYQLQLAGEELAASVRDEESLSA</sequence>
<keyword evidence="9" id="KW-0067">ATP-binding</keyword>
<dbReference type="InterPro" id="IPR003439">
    <property type="entry name" value="ABC_transporter-like_ATP-bd"/>
</dbReference>
<dbReference type="Gene3D" id="1.20.1560.10">
    <property type="entry name" value="ABC transporter type 1, transmembrane domain"/>
    <property type="match status" value="1"/>
</dbReference>
<dbReference type="InterPro" id="IPR027417">
    <property type="entry name" value="P-loop_NTPase"/>
</dbReference>
<evidence type="ECO:0000256" key="14">
    <source>
        <dbReference type="ARBA" id="ARBA00040960"/>
    </source>
</evidence>
<dbReference type="AlphaFoldDB" id="A0AAQ0XUD9"/>
<feature type="transmembrane region" description="Helical" evidence="15">
    <location>
        <begin position="138"/>
        <end position="161"/>
    </location>
</feature>
<comment type="subcellular location">
    <subcellularLocation>
        <location evidence="1">Cell inner membrane</location>
        <topology evidence="1">Multi-pass membrane protein</topology>
    </subcellularLocation>
</comment>
<dbReference type="PANTHER" id="PTHR43394:SF1">
    <property type="entry name" value="ATP-BINDING CASSETTE SUB-FAMILY B MEMBER 10, MITOCHONDRIAL"/>
    <property type="match status" value="1"/>
</dbReference>
<proteinExistence type="inferred from homology"/>
<feature type="transmembrane region" description="Helical" evidence="15">
    <location>
        <begin position="250"/>
        <end position="273"/>
    </location>
</feature>
<evidence type="ECO:0000256" key="2">
    <source>
        <dbReference type="ARBA" id="ARBA00006526"/>
    </source>
</evidence>
<dbReference type="SMART" id="SM00382">
    <property type="entry name" value="AAA"/>
    <property type="match status" value="1"/>
</dbReference>
<dbReference type="InterPro" id="IPR003593">
    <property type="entry name" value="AAA+_ATPase"/>
</dbReference>
<dbReference type="GO" id="GO:0005886">
    <property type="term" value="C:plasma membrane"/>
    <property type="evidence" value="ECO:0007669"/>
    <property type="project" value="UniProtKB-SubCell"/>
</dbReference>
<dbReference type="PANTHER" id="PTHR43394">
    <property type="entry name" value="ATP-DEPENDENT PERMEASE MDL1, MITOCHONDRIAL"/>
    <property type="match status" value="1"/>
</dbReference>
<evidence type="ECO:0000313" key="20">
    <source>
        <dbReference type="Proteomes" id="UP000050495"/>
    </source>
</evidence>
<keyword evidence="4" id="KW-0813">Transport</keyword>
<evidence type="ECO:0000313" key="18">
    <source>
        <dbReference type="EMBL" id="MEC5727916.1"/>
    </source>
</evidence>
<dbReference type="GO" id="GO:0016887">
    <property type="term" value="F:ATP hydrolysis activity"/>
    <property type="evidence" value="ECO:0007669"/>
    <property type="project" value="InterPro"/>
</dbReference>
<evidence type="ECO:0000256" key="3">
    <source>
        <dbReference type="ARBA" id="ARBA00012191"/>
    </source>
</evidence>
<keyword evidence="12 15" id="KW-0472">Membrane</keyword>
<comment type="catalytic activity">
    <reaction evidence="13">
        <text>ATP + H2O + xenobioticSide 1 = ADP + phosphate + xenobioticSide 2.</text>
        <dbReference type="EC" id="7.6.2.2"/>
    </reaction>
</comment>
<dbReference type="InterPro" id="IPR011527">
    <property type="entry name" value="ABC1_TM_dom"/>
</dbReference>
<dbReference type="InterPro" id="IPR036640">
    <property type="entry name" value="ABC1_TM_sf"/>
</dbReference>
<comment type="caution">
    <text evidence="19">The sequence shown here is derived from an EMBL/GenBank/DDBJ whole genome shotgun (WGS) entry which is preliminary data.</text>
</comment>
<evidence type="ECO:0000313" key="19">
    <source>
        <dbReference type="EMBL" id="OEH18200.1"/>
    </source>
</evidence>
<evidence type="ECO:0000256" key="1">
    <source>
        <dbReference type="ARBA" id="ARBA00004429"/>
    </source>
</evidence>
<keyword evidence="11 15" id="KW-1133">Transmembrane helix</keyword>
<evidence type="ECO:0000259" key="16">
    <source>
        <dbReference type="PROSITE" id="PS50893"/>
    </source>
</evidence>
<dbReference type="PROSITE" id="PS50929">
    <property type="entry name" value="ABC_TM1F"/>
    <property type="match status" value="1"/>
</dbReference>
<keyword evidence="21" id="KW-1185">Reference proteome</keyword>
<evidence type="ECO:0000256" key="4">
    <source>
        <dbReference type="ARBA" id="ARBA00022448"/>
    </source>
</evidence>
<evidence type="ECO:0000256" key="7">
    <source>
        <dbReference type="ARBA" id="ARBA00022692"/>
    </source>
</evidence>
<reference evidence="18" key="4">
    <citation type="submission" date="2024-01" db="EMBL/GenBank/DDBJ databases">
        <authorList>
            <person name="Macesic N."/>
        </authorList>
    </citation>
    <scope>NUCLEOTIDE SEQUENCE</scope>
    <source>
        <strain evidence="18">CPO239</strain>
    </source>
</reference>
<organism evidence="19 20">
    <name type="scientific">Enterobacter asburiae</name>
    <dbReference type="NCBI Taxonomy" id="61645"/>
    <lineage>
        <taxon>Bacteria</taxon>
        <taxon>Pseudomonadati</taxon>
        <taxon>Pseudomonadota</taxon>
        <taxon>Gammaproteobacteria</taxon>
        <taxon>Enterobacterales</taxon>
        <taxon>Enterobacteriaceae</taxon>
        <taxon>Enterobacter</taxon>
        <taxon>Enterobacter cloacae complex</taxon>
    </lineage>
</organism>
<dbReference type="EC" id="7.6.2.2" evidence="3"/>
<dbReference type="EMBL" id="JARTQQ020000001">
    <property type="protein sequence ID" value="MEC5727916.1"/>
    <property type="molecule type" value="Genomic_DNA"/>
</dbReference>
<dbReference type="FunFam" id="3.40.50.300:FF:000834">
    <property type="entry name" value="Multidrug ABC transporter ATP-binding protein"/>
    <property type="match status" value="1"/>
</dbReference>
<dbReference type="PROSITE" id="PS50893">
    <property type="entry name" value="ABC_TRANSPORTER_2"/>
    <property type="match status" value="1"/>
</dbReference>
<evidence type="ECO:0000256" key="5">
    <source>
        <dbReference type="ARBA" id="ARBA00022475"/>
    </source>
</evidence>
<dbReference type="SUPFAM" id="SSF52540">
    <property type="entry name" value="P-loop containing nucleoside triphosphate hydrolases"/>
    <property type="match status" value="1"/>
</dbReference>
<dbReference type="FunFam" id="1.20.1560.10:FF:000023">
    <property type="entry name" value="Multidrug ABC transporter ATP-binding protein"/>
    <property type="match status" value="1"/>
</dbReference>
<evidence type="ECO:0000256" key="6">
    <source>
        <dbReference type="ARBA" id="ARBA00022519"/>
    </source>
</evidence>
<dbReference type="Proteomes" id="UP000050495">
    <property type="component" value="Unassembled WGS sequence"/>
</dbReference>
<feature type="domain" description="ABC transmembrane type-1" evidence="17">
    <location>
        <begin position="27"/>
        <end position="310"/>
    </location>
</feature>
<gene>
    <name evidence="19" type="ORF">AN696_0209035</name>
    <name evidence="18" type="ORF">QAA55_005745</name>
</gene>
<evidence type="ECO:0000256" key="12">
    <source>
        <dbReference type="ARBA" id="ARBA00023136"/>
    </source>
</evidence>
<dbReference type="Gene3D" id="3.40.50.300">
    <property type="entry name" value="P-loop containing nucleotide triphosphate hydrolases"/>
    <property type="match status" value="1"/>
</dbReference>
<feature type="transmembrane region" description="Helical" evidence="15">
    <location>
        <begin position="62"/>
        <end position="81"/>
    </location>
</feature>
<keyword evidence="5" id="KW-1003">Cell membrane</keyword>
<keyword evidence="10" id="KW-1278">Translocase</keyword>
<reference evidence="18" key="3">
    <citation type="journal article" date="2023" name="Nat. Commun.">
        <title>Genomic dissection of endemic carbapenem resistance reveals metallo-beta-lactamase dissemination through clonal, plasmid and integron transfer.</title>
        <authorList>
            <person name="Macesic N."/>
            <person name="Hawkey J."/>
            <person name="Vezina B."/>
            <person name="Wisniewski J.A."/>
            <person name="Cottingham H."/>
            <person name="Blakeway L.V."/>
            <person name="Harshegyi T."/>
            <person name="Pragastis K."/>
            <person name="Badoordeen G.Z."/>
            <person name="Dennison A."/>
            <person name="Spelman D.W."/>
            <person name="Jenney A.W.J."/>
            <person name="Peleg A.Y."/>
        </authorList>
    </citation>
    <scope>NUCLEOTIDE SEQUENCE</scope>
    <source>
        <strain evidence="18">CPO239</strain>
    </source>
</reference>
<dbReference type="GO" id="GO:0005524">
    <property type="term" value="F:ATP binding"/>
    <property type="evidence" value="ECO:0007669"/>
    <property type="project" value="UniProtKB-KW"/>
</dbReference>
<dbReference type="SUPFAM" id="SSF90123">
    <property type="entry name" value="ABC transporter transmembrane region"/>
    <property type="match status" value="1"/>
</dbReference>
<dbReference type="RefSeq" id="WP_039263947.1">
    <property type="nucleotide sequence ID" value="NZ_AP038770.1"/>
</dbReference>
<evidence type="ECO:0000259" key="17">
    <source>
        <dbReference type="PROSITE" id="PS50929"/>
    </source>
</evidence>
<evidence type="ECO:0000313" key="21">
    <source>
        <dbReference type="Proteomes" id="UP001175344"/>
    </source>
</evidence>
<feature type="transmembrane region" description="Helical" evidence="15">
    <location>
        <begin position="167"/>
        <end position="185"/>
    </location>
</feature>
<dbReference type="Proteomes" id="UP001175344">
    <property type="component" value="Unassembled WGS sequence"/>
</dbReference>
<dbReference type="EMBL" id="LJEY02000057">
    <property type="protein sequence ID" value="OEH18200.1"/>
    <property type="molecule type" value="Genomic_DNA"/>
</dbReference>
<dbReference type="Pfam" id="PF00664">
    <property type="entry name" value="ABC_membrane"/>
    <property type="match status" value="1"/>
</dbReference>
<keyword evidence="7 15" id="KW-0812">Transmembrane</keyword>
<dbReference type="InterPro" id="IPR039421">
    <property type="entry name" value="Type_1_exporter"/>
</dbReference>
<accession>A0AAQ0XUD9</accession>
<dbReference type="InterPro" id="IPR017871">
    <property type="entry name" value="ABC_transporter-like_CS"/>
</dbReference>
<name>A0AAQ0XUD9_ENTAS</name>